<evidence type="ECO:0000313" key="2">
    <source>
        <dbReference type="Proteomes" id="UP000887581"/>
    </source>
</evidence>
<sequence length="145" mass="16994">MTNNPKSGKHETRLPPPQLCQPIVTGRMKSIMVLKRIFDKNIVRSKITTVEQNCQNVPQAQFLSQTDRFHKYGIRYYILIFCVIFYALLGGIIFHATEHHDEIRHLEENVERLNLLIRGFTGHFVNITNGTLTRRRQNHVDNLIR</sequence>
<keyword evidence="2" id="KW-1185">Reference proteome</keyword>
<dbReference type="Gene3D" id="1.10.287.70">
    <property type="match status" value="1"/>
</dbReference>
<protein>
    <submittedName>
        <fullName evidence="3">Uncharacterized protein</fullName>
    </submittedName>
</protein>
<evidence type="ECO:0000256" key="1">
    <source>
        <dbReference type="SAM" id="Phobius"/>
    </source>
</evidence>
<dbReference type="Proteomes" id="UP000887581">
    <property type="component" value="Unplaced"/>
</dbReference>
<keyword evidence="1" id="KW-0812">Transmembrane</keyword>
<reference evidence="3" key="1">
    <citation type="submission" date="2022-11" db="UniProtKB">
        <authorList>
            <consortium name="WormBaseParasite"/>
        </authorList>
    </citation>
    <scope>IDENTIFICATION</scope>
</reference>
<keyword evidence="1" id="KW-0472">Membrane</keyword>
<keyword evidence="1" id="KW-1133">Transmembrane helix</keyword>
<proteinExistence type="predicted"/>
<accession>A0A915Q6R7</accession>
<feature type="transmembrane region" description="Helical" evidence="1">
    <location>
        <begin position="76"/>
        <end position="96"/>
    </location>
</feature>
<organism evidence="2 3">
    <name type="scientific">Setaria digitata</name>
    <dbReference type="NCBI Taxonomy" id="48799"/>
    <lineage>
        <taxon>Eukaryota</taxon>
        <taxon>Metazoa</taxon>
        <taxon>Ecdysozoa</taxon>
        <taxon>Nematoda</taxon>
        <taxon>Chromadorea</taxon>
        <taxon>Rhabditida</taxon>
        <taxon>Spirurina</taxon>
        <taxon>Spiruromorpha</taxon>
        <taxon>Filarioidea</taxon>
        <taxon>Setariidae</taxon>
        <taxon>Setaria</taxon>
    </lineage>
</organism>
<dbReference type="WBParaSite" id="sdigi.contig704.g9545.t1">
    <property type="protein sequence ID" value="sdigi.contig704.g9545.t1"/>
    <property type="gene ID" value="sdigi.contig704.g9545"/>
</dbReference>
<dbReference type="AlphaFoldDB" id="A0A915Q6R7"/>
<evidence type="ECO:0000313" key="3">
    <source>
        <dbReference type="WBParaSite" id="sdigi.contig704.g9545.t1"/>
    </source>
</evidence>
<name>A0A915Q6R7_9BILA</name>